<evidence type="ECO:0000256" key="1">
    <source>
        <dbReference type="SAM" id="MobiDB-lite"/>
    </source>
</evidence>
<organism evidence="2 3">
    <name type="scientific">Orchesella dallaii</name>
    <dbReference type="NCBI Taxonomy" id="48710"/>
    <lineage>
        <taxon>Eukaryota</taxon>
        <taxon>Metazoa</taxon>
        <taxon>Ecdysozoa</taxon>
        <taxon>Arthropoda</taxon>
        <taxon>Hexapoda</taxon>
        <taxon>Collembola</taxon>
        <taxon>Entomobryomorpha</taxon>
        <taxon>Entomobryoidea</taxon>
        <taxon>Orchesellidae</taxon>
        <taxon>Orchesellinae</taxon>
        <taxon>Orchesella</taxon>
    </lineage>
</organism>
<evidence type="ECO:0000313" key="3">
    <source>
        <dbReference type="Proteomes" id="UP001642540"/>
    </source>
</evidence>
<name>A0ABP1PTC1_9HEXA</name>
<reference evidence="2 3" key="1">
    <citation type="submission" date="2024-08" db="EMBL/GenBank/DDBJ databases">
        <authorList>
            <person name="Cucini C."/>
            <person name="Frati F."/>
        </authorList>
    </citation>
    <scope>NUCLEOTIDE SEQUENCE [LARGE SCALE GENOMIC DNA]</scope>
</reference>
<keyword evidence="3" id="KW-1185">Reference proteome</keyword>
<feature type="compositionally biased region" description="Basic and acidic residues" evidence="1">
    <location>
        <begin position="105"/>
        <end position="126"/>
    </location>
</feature>
<proteinExistence type="predicted"/>
<protein>
    <submittedName>
        <fullName evidence="2">Uncharacterized protein</fullName>
    </submittedName>
</protein>
<sequence length="504" mass="55705">MADNNNTNLLFKNGGQATKELEGANHIQGIFYDLLACLGGGENQSLPKDFKQKPMTGFCEILDAFNETIRLRSSGSGTVCEVRSSNLWQTASGNQVLASSSGDTLESHEPKESDSQLSTKSEELRSSDSITSGRTPTPEEVQKYVEGQIQIETSDVEEYQDTFDVSEDLLESITPEDKEKGETDYSVFEDINNNDLVVNECSLTEDKTVSEYCNPDYLQEIGPPLDIPQESTPVISQNEQDFYIAIQEEMNKYSDDIKEIERILTANIAPQSQHSMTMRSSNVSLCQAQLIHCIPGYDDAESLTDGFMTPTSALEAMHDAASVASSHFAPDVHLSNYQSCTSFASCNGSRNYNAEDIERTPSFYMDCLNLEEEEGNDHFLKALESVNPSFICSGVQQIHQVCEPLIIAGENPTDQGDIVSYKPSNKEVTEGKIDDVESLDKEPVNCEEVQEYFHDANDSPPSTATTATSSKKLKRKKKRGYGTESSADERLWSSASPSELEDLD</sequence>
<gene>
    <name evidence="2" type="ORF">ODALV1_LOCUS2909</name>
</gene>
<comment type="caution">
    <text evidence="2">The sequence shown here is derived from an EMBL/GenBank/DDBJ whole genome shotgun (WGS) entry which is preliminary data.</text>
</comment>
<feature type="compositionally biased region" description="Basic residues" evidence="1">
    <location>
        <begin position="471"/>
        <end position="480"/>
    </location>
</feature>
<feature type="region of interest" description="Disordered" evidence="1">
    <location>
        <begin position="451"/>
        <end position="504"/>
    </location>
</feature>
<evidence type="ECO:0000313" key="2">
    <source>
        <dbReference type="EMBL" id="CAL8074505.1"/>
    </source>
</evidence>
<dbReference type="EMBL" id="CAXLJM020000007">
    <property type="protein sequence ID" value="CAL8074505.1"/>
    <property type="molecule type" value="Genomic_DNA"/>
</dbReference>
<feature type="region of interest" description="Disordered" evidence="1">
    <location>
        <begin position="97"/>
        <end position="140"/>
    </location>
</feature>
<dbReference type="Proteomes" id="UP001642540">
    <property type="component" value="Unassembled WGS sequence"/>
</dbReference>
<accession>A0ABP1PTC1</accession>
<feature type="compositionally biased region" description="Low complexity" evidence="1">
    <location>
        <begin position="459"/>
        <end position="470"/>
    </location>
</feature>